<organism evidence="2 3">
    <name type="scientific">Candidatus Abyssobacteria bacterium SURF_17</name>
    <dbReference type="NCBI Taxonomy" id="2093361"/>
    <lineage>
        <taxon>Bacteria</taxon>
        <taxon>Pseudomonadati</taxon>
        <taxon>Candidatus Hydrogenedentota</taxon>
        <taxon>Candidatus Abyssobacteria</taxon>
    </lineage>
</organism>
<dbReference type="Gene3D" id="3.30.1490.340">
    <property type="match status" value="1"/>
</dbReference>
<dbReference type="EMBL" id="QZKI01000121">
    <property type="protein sequence ID" value="RJP65905.1"/>
    <property type="molecule type" value="Genomic_DNA"/>
</dbReference>
<dbReference type="AlphaFoldDB" id="A0A419ERE4"/>
<gene>
    <name evidence="2" type="ORF">C4532_16905</name>
</gene>
<evidence type="ECO:0000313" key="3">
    <source>
        <dbReference type="Proteomes" id="UP000285961"/>
    </source>
</evidence>
<protein>
    <recommendedName>
        <fullName evidence="1">DUF5619 domain-containing protein</fullName>
    </recommendedName>
</protein>
<sequence>MKNINLKLGSGVDYAKAEKAAREAAADMAGKFSLLAWYDKAKKTGAPQEACALESWKCVRDYAEHHKADIRVSVNEDAFEFYFAKTPPGTAELKEKHVRDVHKGLAVDRDENVQGG</sequence>
<proteinExistence type="predicted"/>
<dbReference type="Proteomes" id="UP000285961">
    <property type="component" value="Unassembled WGS sequence"/>
</dbReference>
<evidence type="ECO:0000313" key="2">
    <source>
        <dbReference type="EMBL" id="RJP65905.1"/>
    </source>
</evidence>
<dbReference type="Pfam" id="PF18505">
    <property type="entry name" value="DUF5619"/>
    <property type="match status" value="1"/>
</dbReference>
<evidence type="ECO:0000259" key="1">
    <source>
        <dbReference type="Pfam" id="PF18505"/>
    </source>
</evidence>
<name>A0A419ERE4_9BACT</name>
<dbReference type="InterPro" id="IPR041145">
    <property type="entry name" value="DUF5619"/>
</dbReference>
<accession>A0A419ERE4</accession>
<comment type="caution">
    <text evidence="2">The sequence shown here is derived from an EMBL/GenBank/DDBJ whole genome shotgun (WGS) entry which is preliminary data.</text>
</comment>
<reference evidence="2 3" key="1">
    <citation type="journal article" date="2017" name="ISME J.">
        <title>Energy and carbon metabolisms in a deep terrestrial subsurface fluid microbial community.</title>
        <authorList>
            <person name="Momper L."/>
            <person name="Jungbluth S.P."/>
            <person name="Lee M.D."/>
            <person name="Amend J.P."/>
        </authorList>
    </citation>
    <scope>NUCLEOTIDE SEQUENCE [LARGE SCALE GENOMIC DNA]</scope>
    <source>
        <strain evidence="2">SURF_17</strain>
    </source>
</reference>
<feature type="domain" description="DUF5619" evidence="1">
    <location>
        <begin position="1"/>
        <end position="83"/>
    </location>
</feature>